<feature type="domain" description="Serine aminopeptidase S33" evidence="1">
    <location>
        <begin position="189"/>
        <end position="387"/>
    </location>
</feature>
<keyword evidence="3" id="KW-1185">Reference proteome</keyword>
<dbReference type="InterPro" id="IPR022742">
    <property type="entry name" value="Hydrolase_4"/>
</dbReference>
<dbReference type="Pfam" id="PF12146">
    <property type="entry name" value="Hydrolase_4"/>
    <property type="match status" value="1"/>
</dbReference>
<reference evidence="2 3" key="1">
    <citation type="submission" date="2022-01" db="EMBL/GenBank/DDBJ databases">
        <title>Alkalihalobacillus sp. EGI L200015, a novel bacterium isolated from a salt lake sediment.</title>
        <authorList>
            <person name="Gao L."/>
            <person name="Fang B.-Z."/>
            <person name="Li W.-J."/>
        </authorList>
    </citation>
    <scope>NUCLEOTIDE SEQUENCE [LARGE SCALE GENOMIC DNA]</scope>
    <source>
        <strain evidence="2 3">KCTC 12718</strain>
    </source>
</reference>
<accession>A0ABS9GXN0</accession>
<dbReference type="Gene3D" id="3.40.50.1820">
    <property type="entry name" value="alpha/beta hydrolase"/>
    <property type="match status" value="1"/>
</dbReference>
<protein>
    <submittedName>
        <fullName evidence="2">Lysophospholipase</fullName>
    </submittedName>
</protein>
<dbReference type="PROSITE" id="PS51257">
    <property type="entry name" value="PROKAR_LIPOPROTEIN"/>
    <property type="match status" value="1"/>
</dbReference>
<gene>
    <name evidence="2" type="ORF">L2716_02060</name>
</gene>
<dbReference type="PANTHER" id="PTHR43265:SF1">
    <property type="entry name" value="ESTERASE ESTD"/>
    <property type="match status" value="1"/>
</dbReference>
<dbReference type="InterPro" id="IPR053145">
    <property type="entry name" value="AB_hydrolase_Est10"/>
</dbReference>
<dbReference type="Proteomes" id="UP001649381">
    <property type="component" value="Unassembled WGS sequence"/>
</dbReference>
<dbReference type="RefSeq" id="WP_236331299.1">
    <property type="nucleotide sequence ID" value="NZ_JAKIJS010000001.1"/>
</dbReference>
<evidence type="ECO:0000313" key="3">
    <source>
        <dbReference type="Proteomes" id="UP001649381"/>
    </source>
</evidence>
<dbReference type="PANTHER" id="PTHR43265">
    <property type="entry name" value="ESTERASE ESTD"/>
    <property type="match status" value="1"/>
</dbReference>
<proteinExistence type="predicted"/>
<sequence>MKKYMIGLIVVIIAIMTGCNKEESGTEMLIGTWNGAIQVPSQPLDIILNFNSNDDLTGTISIPVQNVDEFELTQINLKEDTVTFKMPLSGQNIYFKGKLDDDKISGTFTQQGKSFPFEVVRGEPKTDQSEEEENFLTIESPTGKLYGSLLTSEKSGPTPIAIIIPGSGPTDRNGNSPLLPGKNNSLKLLAEGLSEQGIASLRYDKRGAGKNAQAITKEEDLRFETFVDDAKQWINKLEEDERFSDIYVIGHSQGSLVGMLAAQDSSADAFISIAGAGRSIDQVLAEQLATLPEELLKESEQILASLKRGKTVNEVDTQLMNVFKPRIQPFLISWMKYDPTKEIEKLSIPTMIINGKNDIQVPAMDAELLAKAKPKAELLLIDQMNHVLKEAPAVREKNLATYSDPTLPLAEGLLSGIKKFLK</sequence>
<dbReference type="SUPFAM" id="SSF53474">
    <property type="entry name" value="alpha/beta-Hydrolases"/>
    <property type="match status" value="1"/>
</dbReference>
<dbReference type="InterPro" id="IPR029058">
    <property type="entry name" value="AB_hydrolase_fold"/>
</dbReference>
<name>A0ABS9GXN0_9BACL</name>
<organism evidence="2 3">
    <name type="scientific">Pseudalkalibacillus berkeleyi</name>
    <dbReference type="NCBI Taxonomy" id="1069813"/>
    <lineage>
        <taxon>Bacteria</taxon>
        <taxon>Bacillati</taxon>
        <taxon>Bacillota</taxon>
        <taxon>Bacilli</taxon>
        <taxon>Bacillales</taxon>
        <taxon>Fictibacillaceae</taxon>
        <taxon>Pseudalkalibacillus</taxon>
    </lineage>
</organism>
<evidence type="ECO:0000259" key="1">
    <source>
        <dbReference type="Pfam" id="PF12146"/>
    </source>
</evidence>
<comment type="caution">
    <text evidence="2">The sequence shown here is derived from an EMBL/GenBank/DDBJ whole genome shotgun (WGS) entry which is preliminary data.</text>
</comment>
<dbReference type="EMBL" id="JAKIJS010000001">
    <property type="protein sequence ID" value="MCF6136496.1"/>
    <property type="molecule type" value="Genomic_DNA"/>
</dbReference>
<evidence type="ECO:0000313" key="2">
    <source>
        <dbReference type="EMBL" id="MCF6136496.1"/>
    </source>
</evidence>